<dbReference type="InterPro" id="IPR007973">
    <property type="entry name" value="Pilus_assembly_TraE"/>
</dbReference>
<reference evidence="2" key="2">
    <citation type="submission" date="2020-09" db="EMBL/GenBank/DDBJ databases">
        <authorList>
            <person name="Sun Q."/>
            <person name="Zhou Y."/>
        </authorList>
    </citation>
    <scope>NUCLEOTIDE SEQUENCE</scope>
    <source>
        <strain evidence="2">CGMCC 1.15758</strain>
    </source>
</reference>
<evidence type="ECO:0000313" key="3">
    <source>
        <dbReference type="Proteomes" id="UP000636949"/>
    </source>
</evidence>
<name>A0A8J2Z7I1_9GAMM</name>
<dbReference type="OrthoDB" id="5880202at2"/>
<evidence type="ECO:0000256" key="1">
    <source>
        <dbReference type="SAM" id="Phobius"/>
    </source>
</evidence>
<dbReference type="RefSeq" id="WP_117004217.1">
    <property type="nucleotide sequence ID" value="NZ_BMJS01000169.1"/>
</dbReference>
<dbReference type="Pfam" id="PF05309">
    <property type="entry name" value="TraE"/>
    <property type="match status" value="1"/>
</dbReference>
<dbReference type="NCBIfam" id="TIGR02761">
    <property type="entry name" value="TraE_TIGR"/>
    <property type="match status" value="1"/>
</dbReference>
<reference evidence="2" key="1">
    <citation type="journal article" date="2014" name="Int. J. Syst. Evol. Microbiol.">
        <title>Complete genome sequence of Corynebacterium casei LMG S-19264T (=DSM 44701T), isolated from a smear-ripened cheese.</title>
        <authorList>
            <consortium name="US DOE Joint Genome Institute (JGI-PGF)"/>
            <person name="Walter F."/>
            <person name="Albersmeier A."/>
            <person name="Kalinowski J."/>
            <person name="Ruckert C."/>
        </authorList>
    </citation>
    <scope>NUCLEOTIDE SEQUENCE</scope>
    <source>
        <strain evidence="2">CGMCC 1.15758</strain>
    </source>
</reference>
<dbReference type="AlphaFoldDB" id="A0A8J2Z7I1"/>
<protein>
    <submittedName>
        <fullName evidence="2">Type IV conjugative transfer system protein TraE</fullName>
    </submittedName>
</protein>
<accession>A0A8J2Z7I1</accession>
<keyword evidence="1" id="KW-0472">Membrane</keyword>
<sequence>MDASHHQLGQSLGQYVNRWLKLGFIFMSLVSVVLSYGLYQTIKHKMVTLIPPVLSHQMSISMVEPDDSYLAQMALFLLGMKLNVSPDNVLLNHKVLKSYTSPKTWGELNSLLEKESKDIQEGRISSVFYPSEQEISIERLQVKVKGMLEKRVGLRLVSHQEVSFVVQFDYYNGSLQVKDIFEVEKK</sequence>
<keyword evidence="1" id="KW-1133">Transmembrane helix</keyword>
<evidence type="ECO:0000313" key="2">
    <source>
        <dbReference type="EMBL" id="GGG09623.1"/>
    </source>
</evidence>
<dbReference type="EMBL" id="BMJS01000169">
    <property type="protein sequence ID" value="GGG09623.1"/>
    <property type="molecule type" value="Genomic_DNA"/>
</dbReference>
<organism evidence="2 3">
    <name type="scientific">Cysteiniphilum litorale</name>
    <dbReference type="NCBI Taxonomy" id="2056700"/>
    <lineage>
        <taxon>Bacteria</taxon>
        <taxon>Pseudomonadati</taxon>
        <taxon>Pseudomonadota</taxon>
        <taxon>Gammaproteobacteria</taxon>
        <taxon>Thiotrichales</taxon>
        <taxon>Fastidiosibacteraceae</taxon>
        <taxon>Cysteiniphilum</taxon>
    </lineage>
</organism>
<feature type="transmembrane region" description="Helical" evidence="1">
    <location>
        <begin position="20"/>
        <end position="39"/>
    </location>
</feature>
<gene>
    <name evidence="2" type="ORF">GCM10010995_28960</name>
</gene>
<dbReference type="Proteomes" id="UP000636949">
    <property type="component" value="Unassembled WGS sequence"/>
</dbReference>
<keyword evidence="3" id="KW-1185">Reference proteome</keyword>
<proteinExistence type="predicted"/>
<keyword evidence="1" id="KW-0812">Transmembrane</keyword>
<comment type="caution">
    <text evidence="2">The sequence shown here is derived from an EMBL/GenBank/DDBJ whole genome shotgun (WGS) entry which is preliminary data.</text>
</comment>